<keyword evidence="3" id="KW-1185">Reference proteome</keyword>
<evidence type="ECO:0000256" key="1">
    <source>
        <dbReference type="SAM" id="Phobius"/>
    </source>
</evidence>
<sequence length="125" mass="14587">MRFLQLSCKKEDFFPFTFWLLLSGFGMLLINNLEADAYLIKQPQENNIVKTKCLDPQDHQLHRLNTLTTENKNFATFHTNPILPNATFQNILTLNLFLIVVIVICTPFRNLKTQYFSNKRAPPLD</sequence>
<dbReference type="Proteomes" id="UP001059475">
    <property type="component" value="Chromosome"/>
</dbReference>
<dbReference type="EMBL" id="CP101114">
    <property type="protein sequence ID" value="UTO29280.1"/>
    <property type="molecule type" value="Genomic_DNA"/>
</dbReference>
<name>A0ABY5EW07_9HYPH</name>
<feature type="transmembrane region" description="Helical" evidence="1">
    <location>
        <begin position="12"/>
        <end position="30"/>
    </location>
</feature>
<evidence type="ECO:0000313" key="3">
    <source>
        <dbReference type="Proteomes" id="UP001059475"/>
    </source>
</evidence>
<accession>A0ABY5EW07</accession>
<keyword evidence="1" id="KW-0472">Membrane</keyword>
<feature type="transmembrane region" description="Helical" evidence="1">
    <location>
        <begin position="91"/>
        <end position="111"/>
    </location>
</feature>
<gene>
    <name evidence="2" type="ORF">NMK50_04990</name>
</gene>
<keyword evidence="1" id="KW-1133">Transmembrane helix</keyword>
<keyword evidence="1" id="KW-0812">Transmembrane</keyword>
<dbReference type="RefSeq" id="WP_254771096.1">
    <property type="nucleotide sequence ID" value="NZ_CP101114.1"/>
</dbReference>
<organism evidence="2 3">
    <name type="scientific">Bartonella harrusi</name>
    <dbReference type="NCBI Taxonomy" id="2961895"/>
    <lineage>
        <taxon>Bacteria</taxon>
        <taxon>Pseudomonadati</taxon>
        <taxon>Pseudomonadota</taxon>
        <taxon>Alphaproteobacteria</taxon>
        <taxon>Hyphomicrobiales</taxon>
        <taxon>Bartonellaceae</taxon>
        <taxon>Bartonella</taxon>
    </lineage>
</organism>
<reference evidence="2" key="1">
    <citation type="submission" date="2022-07" db="EMBL/GenBank/DDBJ databases">
        <title>First report of Bartonella spp. in marsupials in Brazil, with a description of Bartonella harrusi sp. nov. and new proposal for taxonomic reclassification of species of the genus Bartonella.</title>
        <authorList>
            <person name="Amaral R.B."/>
        </authorList>
    </citation>
    <scope>NUCLEOTIDE SEQUENCE</scope>
    <source>
        <strain evidence="2">117A</strain>
    </source>
</reference>
<protein>
    <submittedName>
        <fullName evidence="2">Uncharacterized protein</fullName>
    </submittedName>
</protein>
<evidence type="ECO:0000313" key="2">
    <source>
        <dbReference type="EMBL" id="UTO29280.1"/>
    </source>
</evidence>
<proteinExistence type="predicted"/>